<feature type="region of interest" description="Disordered" evidence="1">
    <location>
        <begin position="383"/>
        <end position="458"/>
    </location>
</feature>
<dbReference type="InterPro" id="IPR048324">
    <property type="entry name" value="ZSWIM1-3_RNaseH-like"/>
</dbReference>
<proteinExistence type="predicted"/>
<feature type="compositionally biased region" description="Low complexity" evidence="1">
    <location>
        <begin position="441"/>
        <end position="458"/>
    </location>
</feature>
<protein>
    <recommendedName>
        <fullName evidence="2">ZSWIM1/3 RNaseH-like domain-containing protein</fullName>
    </recommendedName>
</protein>
<accession>A0A329R9Y5</accession>
<organism evidence="3 4">
    <name type="scientific">Phytophthora cactorum</name>
    <dbReference type="NCBI Taxonomy" id="29920"/>
    <lineage>
        <taxon>Eukaryota</taxon>
        <taxon>Sar</taxon>
        <taxon>Stramenopiles</taxon>
        <taxon>Oomycota</taxon>
        <taxon>Peronosporomycetes</taxon>
        <taxon>Peronosporales</taxon>
        <taxon>Peronosporaceae</taxon>
        <taxon>Phytophthora</taxon>
    </lineage>
</organism>
<reference evidence="3 4" key="1">
    <citation type="submission" date="2018-01" db="EMBL/GenBank/DDBJ databases">
        <title>Draft genome of the strawberry crown rot pathogen Phytophthora cactorum.</title>
        <authorList>
            <person name="Armitage A.D."/>
            <person name="Lysoe E."/>
            <person name="Nellist C.F."/>
            <person name="Harrison R.J."/>
            <person name="Brurberg M.B."/>
        </authorList>
    </citation>
    <scope>NUCLEOTIDE SEQUENCE [LARGE SCALE GENOMIC DNA]</scope>
    <source>
        <strain evidence="3 4">10300</strain>
    </source>
</reference>
<dbReference type="Proteomes" id="UP000251314">
    <property type="component" value="Unassembled WGS sequence"/>
</dbReference>
<dbReference type="AlphaFoldDB" id="A0A329R9Y5"/>
<feature type="non-terminal residue" evidence="3">
    <location>
        <position position="590"/>
    </location>
</feature>
<dbReference type="OrthoDB" id="92090at2759"/>
<dbReference type="VEuPathDB" id="FungiDB:PC110_g22256"/>
<evidence type="ECO:0000313" key="3">
    <source>
        <dbReference type="EMBL" id="RAW21301.1"/>
    </source>
</evidence>
<comment type="caution">
    <text evidence="3">The sequence shown here is derived from an EMBL/GenBank/DDBJ whole genome shotgun (WGS) entry which is preliminary data.</text>
</comment>
<name>A0A329R9Y5_9STRA</name>
<evidence type="ECO:0000256" key="1">
    <source>
        <dbReference type="SAM" id="MobiDB-lite"/>
    </source>
</evidence>
<keyword evidence="4" id="KW-1185">Reference proteome</keyword>
<dbReference type="PANTHER" id="PTHR31569:SF4">
    <property type="entry name" value="SWIM-TYPE DOMAIN-CONTAINING PROTEIN"/>
    <property type="match status" value="1"/>
</dbReference>
<gene>
    <name evidence="3" type="ORF">PC110_g22256</name>
</gene>
<sequence>MIAVDQFGEGQPVQYSLIETNGDWHMAKSLDHFKRANEHWRFVRIVIVDMDMREVEVISKKLPEAGVLYCHFHVIKWLHETIRKSKTYGIYEYDVLAQMKHATTNSTYSRTEENYHMHRNEFKSLACQDNRTELWEYFDKNWNECCEMWVMAYWVDLPHFGNHTNNRVESLLGKLEWHLKGHFTMRASLKVLLDYHQHKEEQYRSNVEMPGTLRDVSYSEELKVALGMTTRWVTAAIKTQYDIATDAAVANNYTFSDKGATITIKGGEREYLLERGHAMVYRKICGDPFIIPFSSIAPRWFGQSRLSQQELTEVATPFMAKIYKAHSQAGGGSLSEAEKYRRARQAFGRISGELARFGDHGFESAMSQLDQWWYNLRNGQASIEQPASSQNDDRDHDGDNAEGGTGEGGTATDANSGQYTTPNEGKADPNDESDDEPPTQVAGPATRAAATSTTPARVSKIKLNGKVRRAGGPHLNRAAMKAKAALALIEYNNGMKLRALLRDNDVCDLVSTLWMIMPGVREVGSFLTTFPVKQKGGERPIQWRVDGDYVPDRVRFRLPESVVDTALVKLKGGLAHDEEIELDSDGDRAG</sequence>
<evidence type="ECO:0000259" key="2">
    <source>
        <dbReference type="Pfam" id="PF21056"/>
    </source>
</evidence>
<evidence type="ECO:0000313" key="4">
    <source>
        <dbReference type="Proteomes" id="UP000251314"/>
    </source>
</evidence>
<dbReference type="Pfam" id="PF21056">
    <property type="entry name" value="ZSWIM1-3_RNaseH-like"/>
    <property type="match status" value="1"/>
</dbReference>
<feature type="domain" description="ZSWIM1/3 RNaseH-like" evidence="2">
    <location>
        <begin position="2"/>
        <end position="68"/>
    </location>
</feature>
<dbReference type="PANTHER" id="PTHR31569">
    <property type="entry name" value="SWIM-TYPE DOMAIN-CONTAINING PROTEIN"/>
    <property type="match status" value="1"/>
</dbReference>
<dbReference type="EMBL" id="MJFZ01001874">
    <property type="protein sequence ID" value="RAW21301.1"/>
    <property type="molecule type" value="Genomic_DNA"/>
</dbReference>
<dbReference type="InterPro" id="IPR052579">
    <property type="entry name" value="Zinc_finger_SWIM"/>
</dbReference>